<evidence type="ECO:0000313" key="3">
    <source>
        <dbReference type="Proteomes" id="UP001172159"/>
    </source>
</evidence>
<feature type="region of interest" description="Disordered" evidence="1">
    <location>
        <begin position="34"/>
        <end position="59"/>
    </location>
</feature>
<dbReference type="Proteomes" id="UP001172159">
    <property type="component" value="Unassembled WGS sequence"/>
</dbReference>
<sequence>MAQDIGYKPAKTTLGNLLKLIQHRLLVIELPSSLGSSSDLASPSSASNRSRKSSINSTVSEAVLTPQSDIPAFTFSEALHPSPPAIVVHDAISPPETVIAISPQTPQASLGGRALAKELFTRMLHIEQEEDGPYWFTDIPDRKPPSVKGFASADKHFNDYTGRMSEYLYNTIDTIQPVSPSGRPPVANPGLVTNSLVVTQTERVDYGSKRLDTDWEITVYNDFATELFEKSEPVSLPSATKPSSKLCQDCQDFRHALWNPGFARTYNLLQVKKAYNNQSCRLCRLFWRTLAHSKIKDTQRPNTLLVQRIRSHLKINTSNDLSLSIFRSPTLDICAS</sequence>
<evidence type="ECO:0000313" key="2">
    <source>
        <dbReference type="EMBL" id="KAK0710578.1"/>
    </source>
</evidence>
<evidence type="ECO:0000256" key="1">
    <source>
        <dbReference type="SAM" id="MobiDB-lite"/>
    </source>
</evidence>
<gene>
    <name evidence="2" type="ORF">B0T21DRAFT_352758</name>
</gene>
<dbReference type="AlphaFoldDB" id="A0AA40A7F4"/>
<protein>
    <submittedName>
        <fullName evidence="2">Uncharacterized protein</fullName>
    </submittedName>
</protein>
<dbReference type="EMBL" id="JAUKTV010000017">
    <property type="protein sequence ID" value="KAK0710578.1"/>
    <property type="molecule type" value="Genomic_DNA"/>
</dbReference>
<keyword evidence="3" id="KW-1185">Reference proteome</keyword>
<accession>A0AA40A7F4</accession>
<organism evidence="2 3">
    <name type="scientific">Apiosordaria backusii</name>
    <dbReference type="NCBI Taxonomy" id="314023"/>
    <lineage>
        <taxon>Eukaryota</taxon>
        <taxon>Fungi</taxon>
        <taxon>Dikarya</taxon>
        <taxon>Ascomycota</taxon>
        <taxon>Pezizomycotina</taxon>
        <taxon>Sordariomycetes</taxon>
        <taxon>Sordariomycetidae</taxon>
        <taxon>Sordariales</taxon>
        <taxon>Lasiosphaeriaceae</taxon>
        <taxon>Apiosordaria</taxon>
    </lineage>
</organism>
<feature type="compositionally biased region" description="Low complexity" evidence="1">
    <location>
        <begin position="34"/>
        <end position="57"/>
    </location>
</feature>
<proteinExistence type="predicted"/>
<name>A0AA40A7F4_9PEZI</name>
<reference evidence="2" key="1">
    <citation type="submission" date="2023-06" db="EMBL/GenBank/DDBJ databases">
        <title>Genome-scale phylogeny and comparative genomics of the fungal order Sordariales.</title>
        <authorList>
            <consortium name="Lawrence Berkeley National Laboratory"/>
            <person name="Hensen N."/>
            <person name="Bonometti L."/>
            <person name="Westerberg I."/>
            <person name="Brannstrom I.O."/>
            <person name="Guillou S."/>
            <person name="Cros-Aarteil S."/>
            <person name="Calhoun S."/>
            <person name="Haridas S."/>
            <person name="Kuo A."/>
            <person name="Mondo S."/>
            <person name="Pangilinan J."/>
            <person name="Riley R."/>
            <person name="Labutti K."/>
            <person name="Andreopoulos B."/>
            <person name="Lipzen A."/>
            <person name="Chen C."/>
            <person name="Yanf M."/>
            <person name="Daum C."/>
            <person name="Ng V."/>
            <person name="Clum A."/>
            <person name="Steindorff A."/>
            <person name="Ohm R."/>
            <person name="Martin F."/>
            <person name="Silar P."/>
            <person name="Natvig D."/>
            <person name="Lalanne C."/>
            <person name="Gautier V."/>
            <person name="Ament-Velasquez S.L."/>
            <person name="Kruys A."/>
            <person name="Hutchinson M.I."/>
            <person name="Powell A.J."/>
            <person name="Barry K."/>
            <person name="Miller A.N."/>
            <person name="Grigoriev I.V."/>
            <person name="Debuchy R."/>
            <person name="Gladieux P."/>
            <person name="Thoren M.H."/>
            <person name="Johannesson H."/>
        </authorList>
    </citation>
    <scope>NUCLEOTIDE SEQUENCE</scope>
    <source>
        <strain evidence="2">CBS 540.89</strain>
    </source>
</reference>
<comment type="caution">
    <text evidence="2">The sequence shown here is derived from an EMBL/GenBank/DDBJ whole genome shotgun (WGS) entry which is preliminary data.</text>
</comment>